<evidence type="ECO:0000256" key="1">
    <source>
        <dbReference type="SAM" id="MobiDB-lite"/>
    </source>
</evidence>
<protein>
    <submittedName>
        <fullName evidence="3">Uncharacterized protein</fullName>
    </submittedName>
</protein>
<keyword evidence="2" id="KW-0472">Membrane</keyword>
<dbReference type="EMBL" id="GG666642">
    <property type="protein sequence ID" value="EEN46562.1"/>
    <property type="molecule type" value="Genomic_DNA"/>
</dbReference>
<reference evidence="3" key="1">
    <citation type="journal article" date="2008" name="Nature">
        <title>The amphioxus genome and the evolution of the chordate karyotype.</title>
        <authorList>
            <consortium name="US DOE Joint Genome Institute (JGI-PGF)"/>
            <person name="Putnam N.H."/>
            <person name="Butts T."/>
            <person name="Ferrier D.E.K."/>
            <person name="Furlong R.F."/>
            <person name="Hellsten U."/>
            <person name="Kawashima T."/>
            <person name="Robinson-Rechavi M."/>
            <person name="Shoguchi E."/>
            <person name="Terry A."/>
            <person name="Yu J.-K."/>
            <person name="Benito-Gutierrez E.L."/>
            <person name="Dubchak I."/>
            <person name="Garcia-Fernandez J."/>
            <person name="Gibson-Brown J.J."/>
            <person name="Grigoriev I.V."/>
            <person name="Horton A.C."/>
            <person name="de Jong P.J."/>
            <person name="Jurka J."/>
            <person name="Kapitonov V.V."/>
            <person name="Kohara Y."/>
            <person name="Kuroki Y."/>
            <person name="Lindquist E."/>
            <person name="Lucas S."/>
            <person name="Osoegawa K."/>
            <person name="Pennacchio L.A."/>
            <person name="Salamov A.A."/>
            <person name="Satou Y."/>
            <person name="Sauka-Spengler T."/>
            <person name="Schmutz J."/>
            <person name="Shin-I T."/>
            <person name="Toyoda A."/>
            <person name="Bronner-Fraser M."/>
            <person name="Fujiyama A."/>
            <person name="Holland L.Z."/>
            <person name="Holland P.W.H."/>
            <person name="Satoh N."/>
            <person name="Rokhsar D.S."/>
        </authorList>
    </citation>
    <scope>NUCLEOTIDE SEQUENCE [LARGE SCALE GENOMIC DNA]</scope>
    <source>
        <strain evidence="3">S238N-H82</strain>
        <tissue evidence="3">Testes</tissue>
    </source>
</reference>
<feature type="compositionally biased region" description="Basic and acidic residues" evidence="1">
    <location>
        <begin position="106"/>
        <end position="125"/>
    </location>
</feature>
<dbReference type="AlphaFoldDB" id="C3ZLT9"/>
<feature type="transmembrane region" description="Helical" evidence="2">
    <location>
        <begin position="32"/>
        <end position="54"/>
    </location>
</feature>
<dbReference type="InParanoid" id="C3ZLT9"/>
<name>C3ZLT9_BRAFL</name>
<evidence type="ECO:0000256" key="2">
    <source>
        <dbReference type="SAM" id="Phobius"/>
    </source>
</evidence>
<sequence length="154" mass="16964">MSSQEHEGAPVASSWVRRMSFGTPYPIERIEMANVMIIAFIMTYSQWIFSSLMSRPERWPIRIRITTASAYKRGPTAADTKRGGVAEPAPWNVDGLGGTRGMHGVSKQDDRGGTRDMSGDGKGGKGEPPQNTEDMVLTAMVRVLEEAFFSGFVY</sequence>
<organism>
    <name type="scientific">Branchiostoma floridae</name>
    <name type="common">Florida lancelet</name>
    <name type="synonym">Amphioxus</name>
    <dbReference type="NCBI Taxonomy" id="7739"/>
    <lineage>
        <taxon>Eukaryota</taxon>
        <taxon>Metazoa</taxon>
        <taxon>Chordata</taxon>
        <taxon>Cephalochordata</taxon>
        <taxon>Leptocardii</taxon>
        <taxon>Amphioxiformes</taxon>
        <taxon>Branchiostomatidae</taxon>
        <taxon>Branchiostoma</taxon>
    </lineage>
</organism>
<keyword evidence="2" id="KW-0812">Transmembrane</keyword>
<evidence type="ECO:0000313" key="3">
    <source>
        <dbReference type="EMBL" id="EEN46562.1"/>
    </source>
</evidence>
<gene>
    <name evidence="3" type="ORF">BRAFLDRAFT_86231</name>
</gene>
<accession>C3ZLT9</accession>
<keyword evidence="2" id="KW-1133">Transmembrane helix</keyword>
<feature type="region of interest" description="Disordered" evidence="1">
    <location>
        <begin position="74"/>
        <end position="132"/>
    </location>
</feature>
<proteinExistence type="predicted"/>